<dbReference type="Proteomes" id="UP000503640">
    <property type="component" value="Unassembled WGS sequence"/>
</dbReference>
<dbReference type="InterPro" id="IPR002903">
    <property type="entry name" value="RsmH"/>
</dbReference>
<keyword evidence="4 6" id="KW-0808">Transferase</keyword>
<feature type="binding site" evidence="6">
    <location>
        <begin position="35"/>
        <end position="37"/>
    </location>
    <ligand>
        <name>S-adenosyl-L-methionine</name>
        <dbReference type="ChEBI" id="CHEBI:59789"/>
    </ligand>
</feature>
<comment type="function">
    <text evidence="6">Specifically methylates the N4 position of cytidine in position 1402 (C1402) of 16S rRNA.</text>
</comment>
<evidence type="ECO:0000256" key="2">
    <source>
        <dbReference type="ARBA" id="ARBA00022552"/>
    </source>
</evidence>
<evidence type="ECO:0000256" key="6">
    <source>
        <dbReference type="HAMAP-Rule" id="MF_01007"/>
    </source>
</evidence>
<dbReference type="SUPFAM" id="SSF81799">
    <property type="entry name" value="Putative methyltransferase TM0872, insert domain"/>
    <property type="match status" value="1"/>
</dbReference>
<dbReference type="InterPro" id="IPR029063">
    <property type="entry name" value="SAM-dependent_MTases_sf"/>
</dbReference>
<reference evidence="8" key="1">
    <citation type="journal article" date="2020" name="Appl. Environ. Microbiol.">
        <title>Diazotrophic Anaeromyxobacter Isolates from Soils.</title>
        <authorList>
            <person name="Masuda Y."/>
            <person name="Yamanaka H."/>
            <person name="Xu Z.X."/>
            <person name="Shiratori Y."/>
            <person name="Aono T."/>
            <person name="Amachi S."/>
            <person name="Senoo K."/>
            <person name="Itoh H."/>
        </authorList>
    </citation>
    <scope>NUCLEOTIDE SEQUENCE [LARGE SCALE GENOMIC DNA]</scope>
    <source>
        <strain evidence="8">R267</strain>
    </source>
</reference>
<dbReference type="EMBL" id="BJTG01000003">
    <property type="protein sequence ID" value="GEJ56779.1"/>
    <property type="molecule type" value="Genomic_DNA"/>
</dbReference>
<comment type="subcellular location">
    <subcellularLocation>
        <location evidence="6">Cytoplasm</location>
    </subcellularLocation>
</comment>
<dbReference type="Gene3D" id="1.10.150.170">
    <property type="entry name" value="Putative methyltransferase TM0872, insert domain"/>
    <property type="match status" value="1"/>
</dbReference>
<feature type="binding site" evidence="6">
    <location>
        <position position="107"/>
    </location>
    <ligand>
        <name>S-adenosyl-L-methionine</name>
        <dbReference type="ChEBI" id="CHEBI:59789"/>
    </ligand>
</feature>
<dbReference type="EC" id="2.1.1.199" evidence="6"/>
<dbReference type="NCBIfam" id="TIGR00006">
    <property type="entry name" value="16S rRNA (cytosine(1402)-N(4))-methyltransferase RsmH"/>
    <property type="match status" value="1"/>
</dbReference>
<name>A0A7I9VL01_9BACT</name>
<keyword evidence="8" id="KW-1185">Reference proteome</keyword>
<dbReference type="GO" id="GO:0071424">
    <property type="term" value="F:rRNA (cytosine-N4-)-methyltransferase activity"/>
    <property type="evidence" value="ECO:0007669"/>
    <property type="project" value="UniProtKB-UniRule"/>
</dbReference>
<dbReference type="GO" id="GO:0005737">
    <property type="term" value="C:cytoplasm"/>
    <property type="evidence" value="ECO:0007669"/>
    <property type="project" value="UniProtKB-SubCell"/>
</dbReference>
<proteinExistence type="inferred from homology"/>
<dbReference type="HAMAP" id="MF_01007">
    <property type="entry name" value="16SrRNA_methyltr_H"/>
    <property type="match status" value="1"/>
</dbReference>
<dbReference type="PANTHER" id="PTHR11265:SF0">
    <property type="entry name" value="12S RRNA N4-METHYLCYTIDINE METHYLTRANSFERASE"/>
    <property type="match status" value="1"/>
</dbReference>
<feature type="binding site" evidence="6">
    <location>
        <position position="100"/>
    </location>
    <ligand>
        <name>S-adenosyl-L-methionine</name>
        <dbReference type="ChEBI" id="CHEBI:59789"/>
    </ligand>
</feature>
<feature type="binding site" evidence="6">
    <location>
        <position position="52"/>
    </location>
    <ligand>
        <name>S-adenosyl-L-methionine</name>
        <dbReference type="ChEBI" id="CHEBI:59789"/>
    </ligand>
</feature>
<evidence type="ECO:0000256" key="5">
    <source>
        <dbReference type="ARBA" id="ARBA00022691"/>
    </source>
</evidence>
<keyword evidence="2 6" id="KW-0698">rRNA processing</keyword>
<comment type="similarity">
    <text evidence="1 6">Belongs to the methyltransferase superfamily. RsmH family.</text>
</comment>
<gene>
    <name evidence="6 7" type="primary">rsmH</name>
    <name evidence="7" type="ORF">AMYX_15200</name>
</gene>
<evidence type="ECO:0000256" key="3">
    <source>
        <dbReference type="ARBA" id="ARBA00022603"/>
    </source>
</evidence>
<dbReference type="Gene3D" id="3.40.50.150">
    <property type="entry name" value="Vaccinia Virus protein VP39"/>
    <property type="match status" value="1"/>
</dbReference>
<evidence type="ECO:0000313" key="7">
    <source>
        <dbReference type="EMBL" id="GEJ56779.1"/>
    </source>
</evidence>
<dbReference type="InterPro" id="IPR023397">
    <property type="entry name" value="SAM-dep_MeTrfase_MraW_recog"/>
</dbReference>
<dbReference type="PIRSF" id="PIRSF004486">
    <property type="entry name" value="MraW"/>
    <property type="match status" value="1"/>
</dbReference>
<comment type="catalytic activity">
    <reaction evidence="6">
        <text>cytidine(1402) in 16S rRNA + S-adenosyl-L-methionine = N(4)-methylcytidine(1402) in 16S rRNA + S-adenosyl-L-homocysteine + H(+)</text>
        <dbReference type="Rhea" id="RHEA:42928"/>
        <dbReference type="Rhea" id="RHEA-COMP:10286"/>
        <dbReference type="Rhea" id="RHEA-COMP:10287"/>
        <dbReference type="ChEBI" id="CHEBI:15378"/>
        <dbReference type="ChEBI" id="CHEBI:57856"/>
        <dbReference type="ChEBI" id="CHEBI:59789"/>
        <dbReference type="ChEBI" id="CHEBI:74506"/>
        <dbReference type="ChEBI" id="CHEBI:82748"/>
        <dbReference type="EC" id="2.1.1.199"/>
    </reaction>
</comment>
<feature type="binding site" evidence="6">
    <location>
        <position position="79"/>
    </location>
    <ligand>
        <name>S-adenosyl-L-methionine</name>
        <dbReference type="ChEBI" id="CHEBI:59789"/>
    </ligand>
</feature>
<accession>A0A7I9VL01</accession>
<comment type="caution">
    <text evidence="7">The sequence shown here is derived from an EMBL/GenBank/DDBJ whole genome shotgun (WGS) entry which is preliminary data.</text>
</comment>
<evidence type="ECO:0000256" key="4">
    <source>
        <dbReference type="ARBA" id="ARBA00022679"/>
    </source>
</evidence>
<dbReference type="AlphaFoldDB" id="A0A7I9VL01"/>
<dbReference type="GO" id="GO:0070475">
    <property type="term" value="P:rRNA base methylation"/>
    <property type="evidence" value="ECO:0007669"/>
    <property type="project" value="UniProtKB-UniRule"/>
</dbReference>
<protein>
    <recommendedName>
        <fullName evidence="6">Ribosomal RNA small subunit methyltransferase H</fullName>
        <ecNumber evidence="6">2.1.1.199</ecNumber>
    </recommendedName>
    <alternativeName>
        <fullName evidence="6">16S rRNA m(4)C1402 methyltransferase</fullName>
    </alternativeName>
    <alternativeName>
        <fullName evidence="6">rRNA (cytosine-N(4)-)-methyltransferase RsmH</fullName>
    </alternativeName>
</protein>
<evidence type="ECO:0000313" key="8">
    <source>
        <dbReference type="Proteomes" id="UP000503640"/>
    </source>
</evidence>
<dbReference type="RefSeq" id="WP_176064255.1">
    <property type="nucleotide sequence ID" value="NZ_BJTG01000003.1"/>
</dbReference>
<organism evidence="7 8">
    <name type="scientific">Anaeromyxobacter diazotrophicus</name>
    <dbReference type="NCBI Taxonomy" id="2590199"/>
    <lineage>
        <taxon>Bacteria</taxon>
        <taxon>Pseudomonadati</taxon>
        <taxon>Myxococcota</taxon>
        <taxon>Myxococcia</taxon>
        <taxon>Myxococcales</taxon>
        <taxon>Cystobacterineae</taxon>
        <taxon>Anaeromyxobacteraceae</taxon>
        <taxon>Anaeromyxobacter</taxon>
    </lineage>
</organism>
<dbReference type="PANTHER" id="PTHR11265">
    <property type="entry name" value="S-ADENOSYL-METHYLTRANSFERASE MRAW"/>
    <property type="match status" value="1"/>
</dbReference>
<keyword evidence="5 6" id="KW-0949">S-adenosyl-L-methionine</keyword>
<keyword evidence="6" id="KW-0963">Cytoplasm</keyword>
<dbReference type="Pfam" id="PF01795">
    <property type="entry name" value="Methyltransf_5"/>
    <property type="match status" value="1"/>
</dbReference>
<dbReference type="SUPFAM" id="SSF53335">
    <property type="entry name" value="S-adenosyl-L-methionine-dependent methyltransferases"/>
    <property type="match status" value="1"/>
</dbReference>
<keyword evidence="3 6" id="KW-0489">Methyltransferase</keyword>
<sequence>MSAGFHHASVLAREVVRVLQPAPGKLLLDGTLGGGGHTELLLAEGARVIGIDKDPRALAAASARLARYGEAFRAVRADFRDAKDVLSALGLSGVDGALVDLGVSSPQLDDPARGFSFREAGPLDMRMGEEGETVAELLARVDERELARILEEYGEEPFARPVARAIKRAVADGEELDTARLAEVVAGAIPRKAWPKRIHPATRTFQALRIAVNDELGALAQWLGSLPGLLNPGGRAAAIAFHSLEDRMVKERFRALTHACVCPPDLPVCGCGAKAGFAPVTRGAIKASEEEIAENPRARSARLRAVERLR</sequence>
<evidence type="ECO:0000256" key="1">
    <source>
        <dbReference type="ARBA" id="ARBA00010396"/>
    </source>
</evidence>